<feature type="coiled-coil region" evidence="2">
    <location>
        <begin position="83"/>
        <end position="131"/>
    </location>
</feature>
<keyword evidence="5" id="KW-1185">Reference proteome</keyword>
<accession>A0A419WMX3</accession>
<evidence type="ECO:0000256" key="2">
    <source>
        <dbReference type="SAM" id="Coils"/>
    </source>
</evidence>
<dbReference type="RefSeq" id="WP_120241434.1">
    <property type="nucleotide sequence ID" value="NZ_RAPQ01000012.1"/>
</dbReference>
<dbReference type="Pfam" id="PF05065">
    <property type="entry name" value="Phage_capsid"/>
    <property type="match status" value="1"/>
</dbReference>
<reference evidence="4 5" key="1">
    <citation type="submission" date="2018-09" db="EMBL/GenBank/DDBJ databases">
        <title>Genomic Encyclopedia of Archaeal and Bacterial Type Strains, Phase II (KMG-II): from individual species to whole genera.</title>
        <authorList>
            <person name="Goeker M."/>
        </authorList>
    </citation>
    <scope>NUCLEOTIDE SEQUENCE [LARGE SCALE GENOMIC DNA]</scope>
    <source>
        <strain evidence="4 5">DSM 21950</strain>
    </source>
</reference>
<dbReference type="Gene3D" id="3.30.2320.10">
    <property type="entry name" value="hypothetical protein PF0899 domain"/>
    <property type="match status" value="1"/>
</dbReference>
<keyword evidence="2" id="KW-0175">Coiled coil</keyword>
<proteinExistence type="predicted"/>
<organism evidence="4 5">
    <name type="scientific">Marinifilum flexuosum</name>
    <dbReference type="NCBI Taxonomy" id="1117708"/>
    <lineage>
        <taxon>Bacteria</taxon>
        <taxon>Pseudomonadati</taxon>
        <taxon>Bacteroidota</taxon>
        <taxon>Bacteroidia</taxon>
        <taxon>Marinilabiliales</taxon>
        <taxon>Marinifilaceae</taxon>
    </lineage>
</organism>
<evidence type="ECO:0000256" key="1">
    <source>
        <dbReference type="ARBA" id="ARBA00004328"/>
    </source>
</evidence>
<name>A0A419WMX3_9BACT</name>
<comment type="caution">
    <text evidence="4">The sequence shown here is derived from an EMBL/GenBank/DDBJ whole genome shotgun (WGS) entry which is preliminary data.</text>
</comment>
<dbReference type="AlphaFoldDB" id="A0A419WMX3"/>
<dbReference type="Proteomes" id="UP000284531">
    <property type="component" value="Unassembled WGS sequence"/>
</dbReference>
<sequence>MKQKFAIVASVIIALLLIVAGLPVFDVAAGATFMIAPVALIDIENNIRNFKEQRGDCLDKMDALVDVQLSEKRSLTEDETTKYNEYRSKADELKGQIEMLEVSLESRKAKAKAEGKEIEGKEERKTEEEAEKRYNEAFKNWAVGGEARCSKEDLEILDSKDKEMRAMGTGTGSAGGYLAPTSMATKIEEALKYLGGVRAGATVMTTENGNTINYPTMDDTTNMGELIGENPTDNTNEQDIAFGNKQIGAYTYSSKAIPVSNELLQDSAFDLEGYIARVAAQRIFKITNQHYTTGDGTNKPKGFLQDATLGLTAAGTNAIVADELVKLLHKVDSSYRQNGKWMFNDNTLLAIRLLKDNDGRPLWQPGMVDGAPNTILGKPYIINNDMPDIATGAKAIAFGDIEKYLIRDVTNASLKRLGEINALKNQTVFVLFSRHDGALIDAGTHPIKYLQLA</sequence>
<evidence type="ECO:0000313" key="4">
    <source>
        <dbReference type="EMBL" id="RKD96778.1"/>
    </source>
</evidence>
<dbReference type="NCBIfam" id="TIGR01554">
    <property type="entry name" value="major_cap_HK97"/>
    <property type="match status" value="1"/>
</dbReference>
<dbReference type="InterPro" id="IPR024455">
    <property type="entry name" value="Phage_capsid"/>
</dbReference>
<dbReference type="InterPro" id="IPR054612">
    <property type="entry name" value="Phage_capsid-like_C"/>
</dbReference>
<dbReference type="EMBL" id="RAPQ01000012">
    <property type="protein sequence ID" value="RKD96778.1"/>
    <property type="molecule type" value="Genomic_DNA"/>
</dbReference>
<feature type="domain" description="Phage capsid-like C-terminal" evidence="3">
    <location>
        <begin position="175"/>
        <end position="442"/>
    </location>
</feature>
<gene>
    <name evidence="4" type="ORF">BXY64_3725</name>
</gene>
<evidence type="ECO:0000313" key="5">
    <source>
        <dbReference type="Proteomes" id="UP000284531"/>
    </source>
</evidence>
<comment type="subcellular location">
    <subcellularLocation>
        <location evidence="1">Virion</location>
    </subcellularLocation>
</comment>
<dbReference type="OrthoDB" id="9786516at2"/>
<protein>
    <submittedName>
        <fullName evidence="4">HK97 family phage major capsid protein</fullName>
    </submittedName>
</protein>
<dbReference type="SUPFAM" id="SSF56563">
    <property type="entry name" value="Major capsid protein gp5"/>
    <property type="match status" value="1"/>
</dbReference>
<evidence type="ECO:0000259" key="3">
    <source>
        <dbReference type="Pfam" id="PF05065"/>
    </source>
</evidence>